<feature type="domain" description="Protein arginine N-methyltransferase" evidence="5">
    <location>
        <begin position="5"/>
        <end position="165"/>
    </location>
</feature>
<dbReference type="EMBL" id="MLAK01000012">
    <property type="protein sequence ID" value="OHT17353.1"/>
    <property type="molecule type" value="Genomic_DNA"/>
</dbReference>
<evidence type="ECO:0000256" key="4">
    <source>
        <dbReference type="PROSITE-ProRule" id="PRU01015"/>
    </source>
</evidence>
<dbReference type="AlphaFoldDB" id="A0A1J4L1F9"/>
<dbReference type="InterPro" id="IPR029063">
    <property type="entry name" value="SAM-dependent_MTases_sf"/>
</dbReference>
<dbReference type="PANTHER" id="PTHR11006">
    <property type="entry name" value="PROTEIN ARGININE N-METHYLTRANSFERASE"/>
    <property type="match status" value="1"/>
</dbReference>
<dbReference type="PROSITE" id="PS51678">
    <property type="entry name" value="SAM_MT_PRMT"/>
    <property type="match status" value="1"/>
</dbReference>
<dbReference type="GeneID" id="94848281"/>
<dbReference type="VEuPathDB" id="TrichDB:TRFO_41095"/>
<keyword evidence="1 4" id="KW-0489">Methyltransferase</keyword>
<dbReference type="SUPFAM" id="SSF53335">
    <property type="entry name" value="S-adenosyl-L-methionine-dependent methyltransferases"/>
    <property type="match status" value="1"/>
</dbReference>
<dbReference type="InterPro" id="IPR025799">
    <property type="entry name" value="Arg_MeTrfase"/>
</dbReference>
<keyword evidence="7" id="KW-1185">Reference proteome</keyword>
<dbReference type="GO" id="GO:0032259">
    <property type="term" value="P:methylation"/>
    <property type="evidence" value="ECO:0007669"/>
    <property type="project" value="UniProtKB-KW"/>
</dbReference>
<dbReference type="InterPro" id="IPR055135">
    <property type="entry name" value="PRMT_dom"/>
</dbReference>
<dbReference type="GO" id="GO:0016274">
    <property type="term" value="F:protein-arginine N-methyltransferase activity"/>
    <property type="evidence" value="ECO:0007669"/>
    <property type="project" value="InterPro"/>
</dbReference>
<dbReference type="GO" id="GO:0042054">
    <property type="term" value="F:histone methyltransferase activity"/>
    <property type="evidence" value="ECO:0007669"/>
    <property type="project" value="TreeGrafter"/>
</dbReference>
<dbReference type="Pfam" id="PF22528">
    <property type="entry name" value="PRMT_C"/>
    <property type="match status" value="1"/>
</dbReference>
<evidence type="ECO:0000313" key="6">
    <source>
        <dbReference type="EMBL" id="OHT17353.1"/>
    </source>
</evidence>
<evidence type="ECO:0000256" key="1">
    <source>
        <dbReference type="ARBA" id="ARBA00022603"/>
    </source>
</evidence>
<evidence type="ECO:0000256" key="3">
    <source>
        <dbReference type="ARBA" id="ARBA00022691"/>
    </source>
</evidence>
<organism evidence="6 7">
    <name type="scientific">Tritrichomonas foetus</name>
    <dbReference type="NCBI Taxonomy" id="1144522"/>
    <lineage>
        <taxon>Eukaryota</taxon>
        <taxon>Metamonada</taxon>
        <taxon>Parabasalia</taxon>
        <taxon>Tritrichomonadida</taxon>
        <taxon>Tritrichomonadidae</taxon>
        <taxon>Tritrichomonas</taxon>
    </lineage>
</organism>
<evidence type="ECO:0000259" key="5">
    <source>
        <dbReference type="Pfam" id="PF22528"/>
    </source>
</evidence>
<dbReference type="PANTHER" id="PTHR11006:SF53">
    <property type="entry name" value="PROTEIN ARGININE N-METHYLTRANSFERASE 3"/>
    <property type="match status" value="1"/>
</dbReference>
<dbReference type="OrthoDB" id="7848332at2759"/>
<proteinExistence type="predicted"/>
<dbReference type="RefSeq" id="XP_068370489.1">
    <property type="nucleotide sequence ID" value="XM_068513577.1"/>
</dbReference>
<evidence type="ECO:0000313" key="7">
    <source>
        <dbReference type="Proteomes" id="UP000179807"/>
    </source>
</evidence>
<protein>
    <recommendedName>
        <fullName evidence="5">Protein arginine N-methyltransferase domain-containing protein</fullName>
    </recommendedName>
</protein>
<sequence length="177" mass="20874">MFPSRTKMYICAIEDSEYFQRKICFWDNVCGFDLKPIKNWALLEPLIETCPEKQIVTDDSTLIEFDLNKVKSEDLAFKAPFKLYPLEPIKCHAFVVWFDVTFEGPENTVLLTTSPFEAPTHWTQTIFYLNEPVQLDDEHPIEGFFHIKPNDVNPRDQDITIEFSVLGKQYIQHYKMR</sequence>
<dbReference type="FunFam" id="2.70.160.11:FF:000001">
    <property type="entry name" value="Blast:Protein arginine N-methyltransferase 1"/>
    <property type="match status" value="1"/>
</dbReference>
<name>A0A1J4L1F9_9EUKA</name>
<reference evidence="6" key="1">
    <citation type="submission" date="2016-10" db="EMBL/GenBank/DDBJ databases">
        <authorList>
            <person name="Benchimol M."/>
            <person name="Almeida L.G."/>
            <person name="Vasconcelos A.T."/>
            <person name="Perreira-Neves A."/>
            <person name="Rosa I.A."/>
            <person name="Tasca T."/>
            <person name="Bogo M.R."/>
            <person name="de Souza W."/>
        </authorList>
    </citation>
    <scope>NUCLEOTIDE SEQUENCE [LARGE SCALE GENOMIC DNA]</scope>
    <source>
        <strain evidence="6">K</strain>
    </source>
</reference>
<keyword evidence="3 4" id="KW-0949">S-adenosyl-L-methionine</keyword>
<dbReference type="Proteomes" id="UP000179807">
    <property type="component" value="Unassembled WGS sequence"/>
</dbReference>
<keyword evidence="2 4" id="KW-0808">Transferase</keyword>
<evidence type="ECO:0000256" key="2">
    <source>
        <dbReference type="ARBA" id="ARBA00022679"/>
    </source>
</evidence>
<accession>A0A1J4L1F9</accession>
<gene>
    <name evidence="6" type="ORF">TRFO_41095</name>
</gene>
<dbReference type="Gene3D" id="2.70.160.11">
    <property type="entry name" value="Hnrnp arginine n-methyltransferase1"/>
    <property type="match status" value="1"/>
</dbReference>
<dbReference type="GO" id="GO:0005634">
    <property type="term" value="C:nucleus"/>
    <property type="evidence" value="ECO:0007669"/>
    <property type="project" value="TreeGrafter"/>
</dbReference>
<comment type="caution">
    <text evidence="6">The sequence shown here is derived from an EMBL/GenBank/DDBJ whole genome shotgun (WGS) entry which is preliminary data.</text>
</comment>